<feature type="transmembrane region" description="Helical" evidence="1">
    <location>
        <begin position="70"/>
        <end position="92"/>
    </location>
</feature>
<accession>A0ABX1VN89</accession>
<dbReference type="EMBL" id="JAAOXG010000001">
    <property type="protein sequence ID" value="NNJ28337.1"/>
    <property type="molecule type" value="Genomic_DNA"/>
</dbReference>
<protein>
    <submittedName>
        <fullName evidence="2">Uncharacterized protein</fullName>
    </submittedName>
</protein>
<reference evidence="2 3" key="1">
    <citation type="submission" date="2020-03" db="EMBL/GenBank/DDBJ databases">
        <title>Genome Sequence of industrial isolate, B5A.</title>
        <authorList>
            <person name="Sharma S."/>
            <person name="Patil P.B."/>
            <person name="Korpole S."/>
        </authorList>
    </citation>
    <scope>NUCLEOTIDE SEQUENCE [LARGE SCALE GENOMIC DNA]</scope>
    <source>
        <strain evidence="2 3">PI-S10-B5A</strain>
    </source>
</reference>
<sequence>MKPYLLFIIFLCTVFLVVNLVHLIQEKNNNRKTNRKVYVINMMTAVVISNCIEWSEMQFERRAAFLGESFISLLNLINILLCLVLVLFMFFYKSENGRIHEYQNRE</sequence>
<proteinExistence type="predicted"/>
<feature type="transmembrane region" description="Helical" evidence="1">
    <location>
        <begin position="37"/>
        <end position="55"/>
    </location>
</feature>
<keyword evidence="3" id="KW-1185">Reference proteome</keyword>
<feature type="transmembrane region" description="Helical" evidence="1">
    <location>
        <begin position="6"/>
        <end position="25"/>
    </location>
</feature>
<keyword evidence="1" id="KW-0812">Transmembrane</keyword>
<evidence type="ECO:0000256" key="1">
    <source>
        <dbReference type="SAM" id="Phobius"/>
    </source>
</evidence>
<organism evidence="2 3">
    <name type="scientific">Lacrimispora defluvii</name>
    <dbReference type="NCBI Taxonomy" id="2719233"/>
    <lineage>
        <taxon>Bacteria</taxon>
        <taxon>Bacillati</taxon>
        <taxon>Bacillota</taxon>
        <taxon>Clostridia</taxon>
        <taxon>Lachnospirales</taxon>
        <taxon>Lachnospiraceae</taxon>
        <taxon>Lacrimispora</taxon>
    </lineage>
</organism>
<name>A0ABX1VN89_9FIRM</name>
<dbReference type="Proteomes" id="UP000539052">
    <property type="component" value="Unassembled WGS sequence"/>
</dbReference>
<dbReference type="RefSeq" id="WP_170819706.1">
    <property type="nucleotide sequence ID" value="NZ_JAAOXG010000001.1"/>
</dbReference>
<gene>
    <name evidence="2" type="ORF">G9470_00795</name>
</gene>
<evidence type="ECO:0000313" key="3">
    <source>
        <dbReference type="Proteomes" id="UP000539052"/>
    </source>
</evidence>
<keyword evidence="1" id="KW-1133">Transmembrane helix</keyword>
<comment type="caution">
    <text evidence="2">The sequence shown here is derived from an EMBL/GenBank/DDBJ whole genome shotgun (WGS) entry which is preliminary data.</text>
</comment>
<evidence type="ECO:0000313" key="2">
    <source>
        <dbReference type="EMBL" id="NNJ28337.1"/>
    </source>
</evidence>
<keyword evidence="1" id="KW-0472">Membrane</keyword>